<reference evidence="2" key="1">
    <citation type="submission" date="2023-02" db="EMBL/GenBank/DDBJ databases">
        <title>Genome of toxic invasive species Heracleum sosnowskyi carries increased number of genes despite the absence of recent whole-genome duplications.</title>
        <authorList>
            <person name="Schelkunov M."/>
            <person name="Shtratnikova V."/>
            <person name="Makarenko M."/>
            <person name="Klepikova A."/>
            <person name="Omelchenko D."/>
            <person name="Novikova G."/>
            <person name="Obukhova E."/>
            <person name="Bogdanov V."/>
            <person name="Penin A."/>
            <person name="Logacheva M."/>
        </authorList>
    </citation>
    <scope>NUCLEOTIDE SEQUENCE</scope>
    <source>
        <strain evidence="2">Hsosn_3</strain>
        <tissue evidence="2">Leaf</tissue>
    </source>
</reference>
<evidence type="ECO:0000313" key="3">
    <source>
        <dbReference type="Proteomes" id="UP001237642"/>
    </source>
</evidence>
<organism evidence="2 3">
    <name type="scientific">Heracleum sosnowskyi</name>
    <dbReference type="NCBI Taxonomy" id="360622"/>
    <lineage>
        <taxon>Eukaryota</taxon>
        <taxon>Viridiplantae</taxon>
        <taxon>Streptophyta</taxon>
        <taxon>Embryophyta</taxon>
        <taxon>Tracheophyta</taxon>
        <taxon>Spermatophyta</taxon>
        <taxon>Magnoliopsida</taxon>
        <taxon>eudicotyledons</taxon>
        <taxon>Gunneridae</taxon>
        <taxon>Pentapetalae</taxon>
        <taxon>asterids</taxon>
        <taxon>campanulids</taxon>
        <taxon>Apiales</taxon>
        <taxon>Apiaceae</taxon>
        <taxon>Apioideae</taxon>
        <taxon>apioid superclade</taxon>
        <taxon>Tordylieae</taxon>
        <taxon>Tordyliinae</taxon>
        <taxon>Heracleum</taxon>
    </lineage>
</organism>
<dbReference type="InterPro" id="IPR053301">
    <property type="entry name" value="F-box_motif"/>
</dbReference>
<feature type="compositionally biased region" description="Polar residues" evidence="1">
    <location>
        <begin position="12"/>
        <end position="22"/>
    </location>
</feature>
<keyword evidence="3" id="KW-1185">Reference proteome</keyword>
<name>A0AAD8MAK9_9APIA</name>
<dbReference type="Pfam" id="PF08238">
    <property type="entry name" value="Sel1"/>
    <property type="match status" value="5"/>
</dbReference>
<sequence>MRPYNHRRYSPAMNQKTWPNTQDSSHYTALSFYHKTHFDKHHNDRPHKRVSSKRRWVWLPKNSLATEPRPFNQTRDFTMLPNDVMIKIAGSFKQPTLQAACLVCRAWSDALRPLCQAMFFLGRGKKLKHGRGVFEVNYEEALKNFLKGAARGSALAMVDAGLIYWDMGNKEEGMKLYRRAAELGHPAAQCNLALSYLQVEPPNLKEAGKWIYKSANLGFVRAQYQLALCLQHGRGFQRDACEAAKWYIKASEGGYVRAMYNTSLCYQYGDGVAQSYQQSKRWMKRAADRGHSKAQFEHALGLFAEGKMMAAAVYLELAIRAGETAAGHVRTALFEQMSPASQERTIQLADNWRALPAVH</sequence>
<accession>A0AAD8MAK9</accession>
<dbReference type="Gene3D" id="1.25.40.10">
    <property type="entry name" value="Tetratricopeptide repeat domain"/>
    <property type="match status" value="2"/>
</dbReference>
<dbReference type="SUPFAM" id="SSF81901">
    <property type="entry name" value="HCP-like"/>
    <property type="match status" value="1"/>
</dbReference>
<evidence type="ECO:0000313" key="2">
    <source>
        <dbReference type="EMBL" id="KAK1365717.1"/>
    </source>
</evidence>
<dbReference type="EMBL" id="JAUIZM010000009">
    <property type="protein sequence ID" value="KAK1365717.1"/>
    <property type="molecule type" value="Genomic_DNA"/>
</dbReference>
<dbReference type="PANTHER" id="PTHR45088">
    <property type="entry name" value="OSJNBA0022H21.17 PROTEIN"/>
    <property type="match status" value="1"/>
</dbReference>
<dbReference type="CDD" id="cd09917">
    <property type="entry name" value="F-box_SF"/>
    <property type="match status" value="1"/>
</dbReference>
<dbReference type="InterPro" id="IPR011990">
    <property type="entry name" value="TPR-like_helical_dom_sf"/>
</dbReference>
<dbReference type="Proteomes" id="UP001237642">
    <property type="component" value="Unassembled WGS sequence"/>
</dbReference>
<dbReference type="SMART" id="SM00671">
    <property type="entry name" value="SEL1"/>
    <property type="match status" value="5"/>
</dbReference>
<feature type="region of interest" description="Disordered" evidence="1">
    <location>
        <begin position="1"/>
        <end position="22"/>
    </location>
</feature>
<gene>
    <name evidence="2" type="ORF">POM88_041278</name>
</gene>
<dbReference type="InterPro" id="IPR036047">
    <property type="entry name" value="F-box-like_dom_sf"/>
</dbReference>
<dbReference type="SUPFAM" id="SSF81383">
    <property type="entry name" value="F-box domain"/>
    <property type="match status" value="1"/>
</dbReference>
<dbReference type="AlphaFoldDB" id="A0AAD8MAK9"/>
<proteinExistence type="predicted"/>
<dbReference type="PANTHER" id="PTHR45088:SF1">
    <property type="entry name" value="OS04G0476000 PROTEIN"/>
    <property type="match status" value="1"/>
</dbReference>
<evidence type="ECO:0000256" key="1">
    <source>
        <dbReference type="SAM" id="MobiDB-lite"/>
    </source>
</evidence>
<reference evidence="2" key="2">
    <citation type="submission" date="2023-05" db="EMBL/GenBank/DDBJ databases">
        <authorList>
            <person name="Schelkunov M.I."/>
        </authorList>
    </citation>
    <scope>NUCLEOTIDE SEQUENCE</scope>
    <source>
        <strain evidence="2">Hsosn_3</strain>
        <tissue evidence="2">Leaf</tissue>
    </source>
</reference>
<protein>
    <submittedName>
        <fullName evidence="2">F-box domain, tetratricopeptide-like helical domain-containing protein</fullName>
    </submittedName>
</protein>
<comment type="caution">
    <text evidence="2">The sequence shown here is derived from an EMBL/GenBank/DDBJ whole genome shotgun (WGS) entry which is preliminary data.</text>
</comment>
<dbReference type="InterPro" id="IPR006597">
    <property type="entry name" value="Sel1-like"/>
</dbReference>